<name>A0ABR3MV11_9TELE</name>
<sequence>MGWQLSDFRFDIKYRPGKVNVDADIISRCHWTSTSTLQGAQKSSEIIKPHGRALGLPNKKMLLGRCLNQAQEDQLENDAGEVLGS</sequence>
<protein>
    <submittedName>
        <fullName evidence="1">Uncharacterized protein</fullName>
    </submittedName>
</protein>
<keyword evidence="2" id="KW-1185">Reference proteome</keyword>
<accession>A0ABR3MV11</accession>
<evidence type="ECO:0000313" key="1">
    <source>
        <dbReference type="EMBL" id="KAL1268475.1"/>
    </source>
</evidence>
<comment type="caution">
    <text evidence="1">The sequence shown here is derived from an EMBL/GenBank/DDBJ whole genome shotgun (WGS) entry which is preliminary data.</text>
</comment>
<gene>
    <name evidence="1" type="ORF">QQF64_033838</name>
</gene>
<reference evidence="1 2" key="1">
    <citation type="submission" date="2023-09" db="EMBL/GenBank/DDBJ databases">
        <authorList>
            <person name="Wang M."/>
        </authorList>
    </citation>
    <scope>NUCLEOTIDE SEQUENCE [LARGE SCALE GENOMIC DNA]</scope>
    <source>
        <strain evidence="1">GT-2023</strain>
        <tissue evidence="1">Liver</tissue>
    </source>
</reference>
<dbReference type="Proteomes" id="UP001558613">
    <property type="component" value="Unassembled WGS sequence"/>
</dbReference>
<proteinExistence type="predicted"/>
<evidence type="ECO:0000313" key="2">
    <source>
        <dbReference type="Proteomes" id="UP001558613"/>
    </source>
</evidence>
<organism evidence="1 2">
    <name type="scientific">Cirrhinus molitorella</name>
    <name type="common">mud carp</name>
    <dbReference type="NCBI Taxonomy" id="172907"/>
    <lineage>
        <taxon>Eukaryota</taxon>
        <taxon>Metazoa</taxon>
        <taxon>Chordata</taxon>
        <taxon>Craniata</taxon>
        <taxon>Vertebrata</taxon>
        <taxon>Euteleostomi</taxon>
        <taxon>Actinopterygii</taxon>
        <taxon>Neopterygii</taxon>
        <taxon>Teleostei</taxon>
        <taxon>Ostariophysi</taxon>
        <taxon>Cypriniformes</taxon>
        <taxon>Cyprinidae</taxon>
        <taxon>Labeoninae</taxon>
        <taxon>Labeonini</taxon>
        <taxon>Cirrhinus</taxon>
    </lineage>
</organism>
<dbReference type="EMBL" id="JAYMGO010000009">
    <property type="protein sequence ID" value="KAL1268475.1"/>
    <property type="molecule type" value="Genomic_DNA"/>
</dbReference>